<keyword evidence="3 6" id="KW-0812">Transmembrane</keyword>
<dbReference type="AlphaFoldDB" id="A0ABD0KF25"/>
<dbReference type="Gene3D" id="1.20.1250.20">
    <property type="entry name" value="MFS general substrate transporter like domains"/>
    <property type="match status" value="1"/>
</dbReference>
<protein>
    <recommendedName>
        <fullName evidence="9">Monocarboxylate transporter</fullName>
    </recommendedName>
</protein>
<reference evidence="7 8" key="1">
    <citation type="journal article" date="2023" name="Sci. Data">
        <title>Genome assembly of the Korean intertidal mud-creeper Batillaria attramentaria.</title>
        <authorList>
            <person name="Patra A.K."/>
            <person name="Ho P.T."/>
            <person name="Jun S."/>
            <person name="Lee S.J."/>
            <person name="Kim Y."/>
            <person name="Won Y.J."/>
        </authorList>
    </citation>
    <scope>NUCLEOTIDE SEQUENCE [LARGE SCALE GENOMIC DNA]</scope>
    <source>
        <strain evidence="7">Wonlab-2016</strain>
    </source>
</reference>
<evidence type="ECO:0008006" key="9">
    <source>
        <dbReference type="Google" id="ProtNLM"/>
    </source>
</evidence>
<proteinExistence type="predicted"/>
<keyword evidence="4 6" id="KW-1133">Transmembrane helix</keyword>
<dbReference type="PANTHER" id="PTHR43385">
    <property type="entry name" value="RIBOFLAVIN TRANSPORTER RIBJ"/>
    <property type="match status" value="1"/>
</dbReference>
<feature type="transmembrane region" description="Helical" evidence="6">
    <location>
        <begin position="117"/>
        <end position="137"/>
    </location>
</feature>
<gene>
    <name evidence="7" type="ORF">BaRGS_00023099</name>
</gene>
<evidence type="ECO:0000313" key="8">
    <source>
        <dbReference type="Proteomes" id="UP001519460"/>
    </source>
</evidence>
<dbReference type="InterPro" id="IPR011701">
    <property type="entry name" value="MFS"/>
</dbReference>
<organism evidence="7 8">
    <name type="scientific">Batillaria attramentaria</name>
    <dbReference type="NCBI Taxonomy" id="370345"/>
    <lineage>
        <taxon>Eukaryota</taxon>
        <taxon>Metazoa</taxon>
        <taxon>Spiralia</taxon>
        <taxon>Lophotrochozoa</taxon>
        <taxon>Mollusca</taxon>
        <taxon>Gastropoda</taxon>
        <taxon>Caenogastropoda</taxon>
        <taxon>Sorbeoconcha</taxon>
        <taxon>Cerithioidea</taxon>
        <taxon>Batillariidae</taxon>
        <taxon>Batillaria</taxon>
    </lineage>
</organism>
<dbReference type="SUPFAM" id="SSF103473">
    <property type="entry name" value="MFS general substrate transporter"/>
    <property type="match status" value="1"/>
</dbReference>
<keyword evidence="5 6" id="KW-0472">Membrane</keyword>
<accession>A0ABD0KF25</accession>
<feature type="transmembrane region" description="Helical" evidence="6">
    <location>
        <begin position="77"/>
        <end position="96"/>
    </location>
</feature>
<keyword evidence="2" id="KW-0813">Transport</keyword>
<comment type="subcellular location">
    <subcellularLocation>
        <location evidence="1">Membrane</location>
        <topology evidence="1">Multi-pass membrane protein</topology>
    </subcellularLocation>
</comment>
<dbReference type="EMBL" id="JACVVK020000191">
    <property type="protein sequence ID" value="KAK7485650.1"/>
    <property type="molecule type" value="Genomic_DNA"/>
</dbReference>
<dbReference type="InterPro" id="IPR052983">
    <property type="entry name" value="MFS_Riboflavin_Transporter"/>
</dbReference>
<evidence type="ECO:0000256" key="1">
    <source>
        <dbReference type="ARBA" id="ARBA00004141"/>
    </source>
</evidence>
<evidence type="ECO:0000256" key="6">
    <source>
        <dbReference type="SAM" id="Phobius"/>
    </source>
</evidence>
<evidence type="ECO:0000256" key="2">
    <source>
        <dbReference type="ARBA" id="ARBA00022448"/>
    </source>
</evidence>
<keyword evidence="8" id="KW-1185">Reference proteome</keyword>
<dbReference type="InterPro" id="IPR036259">
    <property type="entry name" value="MFS_trans_sf"/>
</dbReference>
<name>A0ABD0KF25_9CAEN</name>
<feature type="non-terminal residue" evidence="7">
    <location>
        <position position="1"/>
    </location>
</feature>
<dbReference type="PANTHER" id="PTHR43385:SF1">
    <property type="entry name" value="RIBOFLAVIN TRANSPORTER RIBJ"/>
    <property type="match status" value="1"/>
</dbReference>
<sequence>NTNPYFVSYIRKHSSPADLRYVDGIWIQACMQIGRGLTMFVGGMIEQKLGPKLACLTGSWILSAGVLMTYFTVQTNFLTSVLTYGVVFGIGCGIAYPTPITCALRWFPDHPGLICGLIFLGFGMGSIIFNQVITFYLNPANLLPDLKQHDDM</sequence>
<dbReference type="GO" id="GO:0016020">
    <property type="term" value="C:membrane"/>
    <property type="evidence" value="ECO:0007669"/>
    <property type="project" value="UniProtKB-SubCell"/>
</dbReference>
<dbReference type="Pfam" id="PF07690">
    <property type="entry name" value="MFS_1"/>
    <property type="match status" value="1"/>
</dbReference>
<comment type="caution">
    <text evidence="7">The sequence shown here is derived from an EMBL/GenBank/DDBJ whole genome shotgun (WGS) entry which is preliminary data.</text>
</comment>
<evidence type="ECO:0000256" key="4">
    <source>
        <dbReference type="ARBA" id="ARBA00022989"/>
    </source>
</evidence>
<feature type="transmembrane region" description="Helical" evidence="6">
    <location>
        <begin position="53"/>
        <end position="71"/>
    </location>
</feature>
<evidence type="ECO:0000256" key="5">
    <source>
        <dbReference type="ARBA" id="ARBA00023136"/>
    </source>
</evidence>
<evidence type="ECO:0000313" key="7">
    <source>
        <dbReference type="EMBL" id="KAK7485650.1"/>
    </source>
</evidence>
<evidence type="ECO:0000256" key="3">
    <source>
        <dbReference type="ARBA" id="ARBA00022692"/>
    </source>
</evidence>
<dbReference type="Proteomes" id="UP001519460">
    <property type="component" value="Unassembled WGS sequence"/>
</dbReference>